<gene>
    <name evidence="1" type="ORF">GA0070612_4609</name>
</gene>
<dbReference type="AlphaFoldDB" id="A0A1C4YEV5"/>
<dbReference type="InterPro" id="IPR045937">
    <property type="entry name" value="DUF6357"/>
</dbReference>
<protein>
    <submittedName>
        <fullName evidence="1">Uncharacterized protein</fullName>
    </submittedName>
</protein>
<organism evidence="1 2">
    <name type="scientific">Micromonospora chokoriensis</name>
    <dbReference type="NCBI Taxonomy" id="356851"/>
    <lineage>
        <taxon>Bacteria</taxon>
        <taxon>Bacillati</taxon>
        <taxon>Actinomycetota</taxon>
        <taxon>Actinomycetes</taxon>
        <taxon>Micromonosporales</taxon>
        <taxon>Micromonosporaceae</taxon>
        <taxon>Micromonospora</taxon>
    </lineage>
</organism>
<evidence type="ECO:0000313" key="1">
    <source>
        <dbReference type="EMBL" id="SCF18881.1"/>
    </source>
</evidence>
<name>A0A1C4YEV5_9ACTN</name>
<evidence type="ECO:0000313" key="2">
    <source>
        <dbReference type="Proteomes" id="UP000198224"/>
    </source>
</evidence>
<dbReference type="EMBL" id="LT607409">
    <property type="protein sequence ID" value="SCF18881.1"/>
    <property type="molecule type" value="Genomic_DNA"/>
</dbReference>
<dbReference type="RefSeq" id="WP_197699221.1">
    <property type="nucleotide sequence ID" value="NZ_LT607409.1"/>
</dbReference>
<reference evidence="2" key="1">
    <citation type="submission" date="2016-06" db="EMBL/GenBank/DDBJ databases">
        <authorList>
            <person name="Varghese N."/>
            <person name="Submissions Spin"/>
        </authorList>
    </citation>
    <scope>NUCLEOTIDE SEQUENCE [LARGE SCALE GENOMIC DNA]</scope>
    <source>
        <strain evidence="2">DSM 45160</strain>
    </source>
</reference>
<dbReference type="Pfam" id="PF19884">
    <property type="entry name" value="DUF6357"/>
    <property type="match status" value="1"/>
</dbReference>
<dbReference type="Proteomes" id="UP000198224">
    <property type="component" value="Chromosome I"/>
</dbReference>
<keyword evidence="2" id="KW-1185">Reference proteome</keyword>
<proteinExistence type="predicted"/>
<sequence>MIREAGELKLKLAAGADANHEPREFTVPISEAHLAVIREDLPRHLLLWSAVLPLCEAAGTEGRLDETARRR</sequence>
<accession>A0A1C4YEV5</accession>